<dbReference type="AlphaFoldDB" id="A0A5N0EGL2"/>
<dbReference type="PANTHER" id="PTHR13789">
    <property type="entry name" value="MONOOXYGENASE"/>
    <property type="match status" value="1"/>
</dbReference>
<dbReference type="EMBL" id="VXLC01000008">
    <property type="protein sequence ID" value="KAA8887245.1"/>
    <property type="molecule type" value="Genomic_DNA"/>
</dbReference>
<evidence type="ECO:0000256" key="2">
    <source>
        <dbReference type="ARBA" id="ARBA00023033"/>
    </source>
</evidence>
<dbReference type="OrthoDB" id="9782160at2"/>
<evidence type="ECO:0000256" key="1">
    <source>
        <dbReference type="ARBA" id="ARBA00023002"/>
    </source>
</evidence>
<sequence length="172" mass="18566">MPRLVELLSVDHTPAARIVAATPDDTFVSGFNQYDMPSVRTWHTGNMVIVGDAAHAVASSFGQGVSMAVEDAVTLAICLRDVPDTADALAVYEQRRRDRVERVVQHGAATSGDKASSGFGRLLVRLLTPYFLKKAAKTGVGPLSWMYDYRIGWDNEAQSATTSLPVAPPDSM</sequence>
<evidence type="ECO:0000259" key="3">
    <source>
        <dbReference type="Pfam" id="PF01494"/>
    </source>
</evidence>
<name>A0A5N0EGL2_9NOCA</name>
<dbReference type="Proteomes" id="UP000323876">
    <property type="component" value="Unassembled WGS sequence"/>
</dbReference>
<feature type="domain" description="FAD-binding" evidence="3">
    <location>
        <begin position="39"/>
        <end position="105"/>
    </location>
</feature>
<reference evidence="4 5" key="1">
    <citation type="submission" date="2019-09" db="EMBL/GenBank/DDBJ databases">
        <authorList>
            <person name="Wang X."/>
        </authorList>
    </citation>
    <scope>NUCLEOTIDE SEQUENCE [LARGE SCALE GENOMIC DNA]</scope>
    <source>
        <strain evidence="4 5">CICC 11023</strain>
    </source>
</reference>
<dbReference type="Pfam" id="PF01494">
    <property type="entry name" value="FAD_binding_3"/>
    <property type="match status" value="1"/>
</dbReference>
<keyword evidence="2" id="KW-0503">Monooxygenase</keyword>
<evidence type="ECO:0000313" key="4">
    <source>
        <dbReference type="EMBL" id="KAA8887245.1"/>
    </source>
</evidence>
<dbReference type="InterPro" id="IPR050493">
    <property type="entry name" value="FAD-dep_Monooxygenase_BioMet"/>
</dbReference>
<dbReference type="RefSeq" id="WP_150403575.1">
    <property type="nucleotide sequence ID" value="NZ_VXLC01000008.1"/>
</dbReference>
<dbReference type="InterPro" id="IPR036188">
    <property type="entry name" value="FAD/NAD-bd_sf"/>
</dbReference>
<protein>
    <recommendedName>
        <fullName evidence="3">FAD-binding domain-containing protein</fullName>
    </recommendedName>
</protein>
<organism evidence="4 5">
    <name type="scientific">Nocardia colli</name>
    <dbReference type="NCBI Taxonomy" id="2545717"/>
    <lineage>
        <taxon>Bacteria</taxon>
        <taxon>Bacillati</taxon>
        <taxon>Actinomycetota</taxon>
        <taxon>Actinomycetes</taxon>
        <taxon>Mycobacteriales</taxon>
        <taxon>Nocardiaceae</taxon>
        <taxon>Nocardia</taxon>
    </lineage>
</organism>
<dbReference type="GO" id="GO:0004497">
    <property type="term" value="F:monooxygenase activity"/>
    <property type="evidence" value="ECO:0007669"/>
    <property type="project" value="UniProtKB-KW"/>
</dbReference>
<keyword evidence="1" id="KW-0560">Oxidoreductase</keyword>
<proteinExistence type="predicted"/>
<dbReference type="InterPro" id="IPR002938">
    <property type="entry name" value="FAD-bd"/>
</dbReference>
<evidence type="ECO:0000313" key="5">
    <source>
        <dbReference type="Proteomes" id="UP000323876"/>
    </source>
</evidence>
<gene>
    <name evidence="4" type="ORF">F3087_20320</name>
</gene>
<keyword evidence="5" id="KW-1185">Reference proteome</keyword>
<dbReference type="PANTHER" id="PTHR13789:SF309">
    <property type="entry name" value="PUTATIVE (AFU_ORTHOLOGUE AFUA_6G14510)-RELATED"/>
    <property type="match status" value="1"/>
</dbReference>
<dbReference type="SUPFAM" id="SSF51905">
    <property type="entry name" value="FAD/NAD(P)-binding domain"/>
    <property type="match status" value="1"/>
</dbReference>
<dbReference type="Gene3D" id="3.50.50.60">
    <property type="entry name" value="FAD/NAD(P)-binding domain"/>
    <property type="match status" value="1"/>
</dbReference>
<dbReference type="Gene3D" id="3.30.9.10">
    <property type="entry name" value="D-Amino Acid Oxidase, subunit A, domain 2"/>
    <property type="match status" value="1"/>
</dbReference>
<dbReference type="GO" id="GO:0071949">
    <property type="term" value="F:FAD binding"/>
    <property type="evidence" value="ECO:0007669"/>
    <property type="project" value="InterPro"/>
</dbReference>
<accession>A0A5N0EGL2</accession>
<comment type="caution">
    <text evidence="4">The sequence shown here is derived from an EMBL/GenBank/DDBJ whole genome shotgun (WGS) entry which is preliminary data.</text>
</comment>